<keyword evidence="1" id="KW-0812">Transmembrane</keyword>
<feature type="transmembrane region" description="Helical" evidence="1">
    <location>
        <begin position="90"/>
        <end position="109"/>
    </location>
</feature>
<name>A0A0V9UFK4_9NOCA</name>
<feature type="transmembrane region" description="Helical" evidence="1">
    <location>
        <begin position="193"/>
        <end position="212"/>
    </location>
</feature>
<comment type="caution">
    <text evidence="2">The sequence shown here is derived from an EMBL/GenBank/DDBJ whole genome shotgun (WGS) entry which is preliminary data.</text>
</comment>
<reference evidence="2 3" key="2">
    <citation type="journal article" date="2016" name="Genome Announc.">
        <title>Draft Genome Sequence of a Versatile Hydrocarbon-Degrading Bacterium, Rhodococcus pyridinivorans Strain KG-16, Collected from Oil Fields in India.</title>
        <authorList>
            <person name="Aggarwal R.K."/>
            <person name="Dawar C."/>
            <person name="Phanindranath R."/>
            <person name="Mutnuri L."/>
            <person name="Dayal A.M."/>
        </authorList>
    </citation>
    <scope>NUCLEOTIDE SEQUENCE [LARGE SCALE GENOMIC DNA]</scope>
    <source>
        <strain evidence="2 3">KG-16</strain>
    </source>
</reference>
<dbReference type="EMBL" id="AZXY01000013">
    <property type="protein sequence ID" value="KSZ56779.1"/>
    <property type="molecule type" value="Genomic_DNA"/>
</dbReference>
<keyword evidence="1" id="KW-0472">Membrane</keyword>
<organism evidence="2 3">
    <name type="scientific">Rhodococcus pyridinivorans KG-16</name>
    <dbReference type="NCBI Taxonomy" id="1441730"/>
    <lineage>
        <taxon>Bacteria</taxon>
        <taxon>Bacillati</taxon>
        <taxon>Actinomycetota</taxon>
        <taxon>Actinomycetes</taxon>
        <taxon>Mycobacteriales</taxon>
        <taxon>Nocardiaceae</taxon>
        <taxon>Rhodococcus</taxon>
    </lineage>
</organism>
<feature type="transmembrane region" description="Helical" evidence="1">
    <location>
        <begin position="57"/>
        <end position="78"/>
    </location>
</feature>
<keyword evidence="1" id="KW-1133">Transmembrane helix</keyword>
<evidence type="ECO:0000313" key="3">
    <source>
        <dbReference type="Proteomes" id="UP000053060"/>
    </source>
</evidence>
<sequence length="221" mass="22907">MVGYGRQLQGLAIALSSLAGFIDALGFITLGGVFVSFMSGNSTRFAVGAADGAWQTVALIGGVLALFVLGVILGSVVAELTDRDRRTRKTAVLATVTVLLTIAAAAVFADWTPVAVIAMTLAMGAENSVFRRHGETTVALTYMTGALVKIGQRIAAAFFGGPRWSWLPYLGLWGGLVTGAVLGALAHRVLGLHALWIAAAFAAALTVSVRFLSDRELTGGV</sequence>
<feature type="transmembrane region" description="Helical" evidence="1">
    <location>
        <begin position="166"/>
        <end position="186"/>
    </location>
</feature>
<gene>
    <name evidence="2" type="ORF">Z045_21960</name>
</gene>
<dbReference type="Proteomes" id="UP000053060">
    <property type="component" value="Unassembled WGS sequence"/>
</dbReference>
<proteinExistence type="predicted"/>
<reference evidence="3" key="1">
    <citation type="submission" date="2015-01" db="EMBL/GenBank/DDBJ databases">
        <title>Draft genome sequence of Rhodococcus pyridinivorans strain KG-16, a hydrocarbon-degrading bacterium.</title>
        <authorList>
            <person name="Aggarwal R.K."/>
            <person name="Dawar C."/>
        </authorList>
    </citation>
    <scope>NUCLEOTIDE SEQUENCE [LARGE SCALE GENOMIC DNA]</scope>
    <source>
        <strain evidence="3">KG-16</strain>
    </source>
</reference>
<dbReference type="InterPro" id="IPR010699">
    <property type="entry name" value="DUF1275"/>
</dbReference>
<dbReference type="AlphaFoldDB" id="A0A0V9UFK4"/>
<evidence type="ECO:0000256" key="1">
    <source>
        <dbReference type="SAM" id="Phobius"/>
    </source>
</evidence>
<feature type="transmembrane region" description="Helical" evidence="1">
    <location>
        <begin position="12"/>
        <end position="37"/>
    </location>
</feature>
<protein>
    <submittedName>
        <fullName evidence="2">Membrane protein</fullName>
    </submittedName>
</protein>
<dbReference type="PATRIC" id="fig|1441730.3.peg.4596"/>
<evidence type="ECO:0000313" key="2">
    <source>
        <dbReference type="EMBL" id="KSZ56779.1"/>
    </source>
</evidence>
<dbReference type="RefSeq" id="WP_060654089.1">
    <property type="nucleotide sequence ID" value="NZ_AZXY01000013.1"/>
</dbReference>
<dbReference type="Pfam" id="PF06912">
    <property type="entry name" value="DUF1275"/>
    <property type="match status" value="1"/>
</dbReference>
<dbReference type="PANTHER" id="PTHR37314">
    <property type="entry name" value="SLR0142 PROTEIN"/>
    <property type="match status" value="1"/>
</dbReference>
<dbReference type="PANTHER" id="PTHR37314:SF4">
    <property type="entry name" value="UPF0700 TRANSMEMBRANE PROTEIN YOAK"/>
    <property type="match status" value="1"/>
</dbReference>
<accession>A0A0V9UFK4</accession>